<sequence length="144" mass="16488">MDKIENSNFKRLVGIWKTSGNIKSGHENLELNGIDSYELILDGNYILHKAKVKMGNDISETFEIFKLQNSMDKAKTQYFDSKGEDGIMTSSLVKNEFNIEGKNLKFTGNINDHSTLITGNWYAQTQDGNWNDFIELKLEKQKSK</sequence>
<keyword evidence="3" id="KW-1185">Reference proteome</keyword>
<dbReference type="EMBL" id="FRBX01000001">
    <property type="protein sequence ID" value="SHL60534.1"/>
    <property type="molecule type" value="Genomic_DNA"/>
</dbReference>
<dbReference type="AlphaFoldDB" id="A0AB36P0L3"/>
<organism evidence="1 4">
    <name type="scientific">Flavobacterium pectinovorum</name>
    <dbReference type="NCBI Taxonomy" id="29533"/>
    <lineage>
        <taxon>Bacteria</taxon>
        <taxon>Pseudomonadati</taxon>
        <taxon>Bacteroidota</taxon>
        <taxon>Flavobacteriia</taxon>
        <taxon>Flavobacteriales</taxon>
        <taxon>Flavobacteriaceae</taxon>
        <taxon>Flavobacterium</taxon>
    </lineage>
</organism>
<reference evidence="1 4" key="1">
    <citation type="submission" date="2016-11" db="EMBL/GenBank/DDBJ databases">
        <title>Whole genomes of Flavobacteriaceae.</title>
        <authorList>
            <person name="Stine C."/>
            <person name="Li C."/>
            <person name="Tadesse D."/>
        </authorList>
    </citation>
    <scope>NUCLEOTIDE SEQUENCE [LARGE SCALE GENOMIC DNA]</scope>
    <source>
        <strain evidence="1 4">ATCC 19366</strain>
    </source>
</reference>
<dbReference type="EMBL" id="MUHB01000010">
    <property type="protein sequence ID" value="OXB04494.1"/>
    <property type="molecule type" value="Genomic_DNA"/>
</dbReference>
<dbReference type="Proteomes" id="UP000184216">
    <property type="component" value="Unassembled WGS sequence"/>
</dbReference>
<evidence type="ECO:0000313" key="4">
    <source>
        <dbReference type="Proteomes" id="UP000198431"/>
    </source>
</evidence>
<name>A0AB36P0L3_9FLAO</name>
<evidence type="ECO:0008006" key="5">
    <source>
        <dbReference type="Google" id="ProtNLM"/>
    </source>
</evidence>
<evidence type="ECO:0000313" key="2">
    <source>
        <dbReference type="EMBL" id="SHL60534.1"/>
    </source>
</evidence>
<reference evidence="2 3" key="2">
    <citation type="submission" date="2016-11" db="EMBL/GenBank/DDBJ databases">
        <authorList>
            <person name="Varghese N."/>
            <person name="Submissions S."/>
        </authorList>
    </citation>
    <scope>NUCLEOTIDE SEQUENCE [LARGE SCALE GENOMIC DNA]</scope>
    <source>
        <strain evidence="2 3">DSM 6368</strain>
    </source>
</reference>
<protein>
    <recommendedName>
        <fullName evidence="5">DUF1579 domain-containing protein</fullName>
    </recommendedName>
</protein>
<dbReference type="Proteomes" id="UP000198431">
    <property type="component" value="Unassembled WGS sequence"/>
</dbReference>
<accession>A0AB36P0L3</accession>
<evidence type="ECO:0000313" key="3">
    <source>
        <dbReference type="Proteomes" id="UP000184216"/>
    </source>
</evidence>
<comment type="caution">
    <text evidence="1">The sequence shown here is derived from an EMBL/GenBank/DDBJ whole genome shotgun (WGS) entry which is preliminary data.</text>
</comment>
<dbReference type="RefSeq" id="WP_073393991.1">
    <property type="nucleotide sequence ID" value="NZ_FRBX01000001.1"/>
</dbReference>
<evidence type="ECO:0000313" key="1">
    <source>
        <dbReference type="EMBL" id="OXB04494.1"/>
    </source>
</evidence>
<gene>
    <name evidence="1" type="ORF">B0A72_13460</name>
    <name evidence="2" type="ORF">SAMN05444387_1047</name>
</gene>
<proteinExistence type="predicted"/>